<proteinExistence type="inferred from homology"/>
<dbReference type="PANTHER" id="PTHR10173:SF57">
    <property type="entry name" value="PEPTIDE-METHIONINE (R)-S-OXIDE REDUCTASE"/>
    <property type="match status" value="1"/>
</dbReference>
<comment type="cofactor">
    <cofactor evidence="6">
        <name>Zn(2+)</name>
        <dbReference type="ChEBI" id="CHEBI:29105"/>
    </cofactor>
    <text evidence="6">Binds 1 zinc ion per subunit. The zinc ion is important for the structural integrity of the protein.</text>
</comment>
<dbReference type="GO" id="GO:0005737">
    <property type="term" value="C:cytoplasm"/>
    <property type="evidence" value="ECO:0007669"/>
    <property type="project" value="TreeGrafter"/>
</dbReference>
<dbReference type="FunFam" id="2.170.150.20:FF:000001">
    <property type="entry name" value="Peptide methionine sulfoxide reductase MsrB"/>
    <property type="match status" value="1"/>
</dbReference>
<dbReference type="OrthoDB" id="9785497at2"/>
<dbReference type="NCBIfam" id="TIGR00357">
    <property type="entry name" value="peptide-methionine (R)-S-oxide reductase MsrB"/>
    <property type="match status" value="1"/>
</dbReference>
<evidence type="ECO:0000259" key="7">
    <source>
        <dbReference type="PROSITE" id="PS51790"/>
    </source>
</evidence>
<dbReference type="GeneID" id="90766705"/>
<dbReference type="SUPFAM" id="SSF51316">
    <property type="entry name" value="Mss4-like"/>
    <property type="match status" value="1"/>
</dbReference>
<feature type="binding site" evidence="6">
    <location>
        <position position="105"/>
    </location>
    <ligand>
        <name>Zn(2+)</name>
        <dbReference type="ChEBI" id="CHEBI:29105"/>
    </ligand>
</feature>
<name>A0A4P6V0C0_9HYPH</name>
<organism evidence="8 9">
    <name type="scientific">Roseitalea porphyridii</name>
    <dbReference type="NCBI Taxonomy" id="1852022"/>
    <lineage>
        <taxon>Bacteria</taxon>
        <taxon>Pseudomonadati</taxon>
        <taxon>Pseudomonadota</taxon>
        <taxon>Alphaproteobacteria</taxon>
        <taxon>Hyphomicrobiales</taxon>
        <taxon>Ahrensiaceae</taxon>
        <taxon>Roseitalea</taxon>
    </lineage>
</organism>
<dbReference type="InterPro" id="IPR028427">
    <property type="entry name" value="Met_Sox_Rdtase_MsrB"/>
</dbReference>
<dbReference type="GO" id="GO:0030091">
    <property type="term" value="P:protein repair"/>
    <property type="evidence" value="ECO:0007669"/>
    <property type="project" value="InterPro"/>
</dbReference>
<dbReference type="GO" id="GO:0006979">
    <property type="term" value="P:response to oxidative stress"/>
    <property type="evidence" value="ECO:0007669"/>
    <property type="project" value="InterPro"/>
</dbReference>
<dbReference type="EMBL" id="CP036532">
    <property type="protein sequence ID" value="QBK30064.1"/>
    <property type="molecule type" value="Genomic_DNA"/>
</dbReference>
<evidence type="ECO:0000256" key="3">
    <source>
        <dbReference type="ARBA" id="ARBA00022833"/>
    </source>
</evidence>
<dbReference type="HAMAP" id="MF_01400">
    <property type="entry name" value="MsrB"/>
    <property type="match status" value="1"/>
</dbReference>
<dbReference type="GO" id="GO:0008270">
    <property type="term" value="F:zinc ion binding"/>
    <property type="evidence" value="ECO:0007669"/>
    <property type="project" value="UniProtKB-UniRule"/>
</dbReference>
<sequence length="139" mass="15733">MTTTKTAPKIVKSDAEWRAQLTPEQYKVTRKHGTERAFTGPNWDTKDAGLYRCVCCDKPLFRSETKFDSGTGWPSFFAPVDDEAVTEHKDRSFFMVRTEIRCADCDAHLGHVFNDGPQPTGLRYCMNGVAMTFEPDEKG</sequence>
<feature type="binding site" evidence="6">
    <location>
        <position position="102"/>
    </location>
    <ligand>
        <name>Zn(2+)</name>
        <dbReference type="ChEBI" id="CHEBI:29105"/>
    </ligand>
</feature>
<dbReference type="Gene3D" id="2.170.150.20">
    <property type="entry name" value="Peptide methionine sulfoxide reductase"/>
    <property type="match status" value="1"/>
</dbReference>
<dbReference type="Pfam" id="PF01641">
    <property type="entry name" value="SelR"/>
    <property type="match status" value="1"/>
</dbReference>
<dbReference type="Proteomes" id="UP000293719">
    <property type="component" value="Chromosome"/>
</dbReference>
<dbReference type="GO" id="GO:0033743">
    <property type="term" value="F:peptide-methionine (R)-S-oxide reductase activity"/>
    <property type="evidence" value="ECO:0007669"/>
    <property type="project" value="UniProtKB-UniRule"/>
</dbReference>
<keyword evidence="3 6" id="KW-0862">Zinc</keyword>
<dbReference type="InterPro" id="IPR002579">
    <property type="entry name" value="Met_Sox_Rdtase_MsrB_dom"/>
</dbReference>
<gene>
    <name evidence="6 8" type="primary">msrB</name>
    <name evidence="8" type="ORF">E0E05_05290</name>
</gene>
<evidence type="ECO:0000256" key="2">
    <source>
        <dbReference type="ARBA" id="ARBA00022723"/>
    </source>
</evidence>
<protein>
    <recommendedName>
        <fullName evidence="6">Peptide methionine sulfoxide reductase MsrB</fullName>
        <ecNumber evidence="6">1.8.4.12</ecNumber>
    </recommendedName>
    <alternativeName>
        <fullName evidence="6">Peptide-methionine (R)-S-oxide reductase</fullName>
    </alternativeName>
</protein>
<evidence type="ECO:0000256" key="4">
    <source>
        <dbReference type="ARBA" id="ARBA00023002"/>
    </source>
</evidence>
<reference evidence="8 9" key="1">
    <citation type="journal article" date="2017" name="Int. J. Syst. Evol. Microbiol.">
        <title>Roseitalea porphyridii gen. nov., sp. nov., isolated from a red alga, and reclassification of Hoeflea suaedae Chung et al. 2013 as Pseudohoeflea suaedae gen. nov., comb. nov.</title>
        <authorList>
            <person name="Hyeon J.W."/>
            <person name="Jeong S.E."/>
            <person name="Baek K."/>
            <person name="Jeon C.O."/>
        </authorList>
    </citation>
    <scope>NUCLEOTIDE SEQUENCE [LARGE SCALE GENOMIC DNA]</scope>
    <source>
        <strain evidence="8 9">MA7-20</strain>
    </source>
</reference>
<keyword evidence="9" id="KW-1185">Reference proteome</keyword>
<keyword evidence="4 6" id="KW-0560">Oxidoreductase</keyword>
<dbReference type="KEGG" id="rpod:E0E05_05290"/>
<dbReference type="AlphaFoldDB" id="A0A4P6V0C0"/>
<feature type="binding site" evidence="6">
    <location>
        <position position="56"/>
    </location>
    <ligand>
        <name>Zn(2+)</name>
        <dbReference type="ChEBI" id="CHEBI:29105"/>
    </ligand>
</feature>
<feature type="domain" description="MsrB" evidence="7">
    <location>
        <begin position="14"/>
        <end position="136"/>
    </location>
</feature>
<feature type="binding site" evidence="6">
    <location>
        <position position="53"/>
    </location>
    <ligand>
        <name>Zn(2+)</name>
        <dbReference type="ChEBI" id="CHEBI:29105"/>
    </ligand>
</feature>
<evidence type="ECO:0000256" key="6">
    <source>
        <dbReference type="HAMAP-Rule" id="MF_01400"/>
    </source>
</evidence>
<evidence type="ECO:0000313" key="9">
    <source>
        <dbReference type="Proteomes" id="UP000293719"/>
    </source>
</evidence>
<accession>A0A4P6V0C0</accession>
<dbReference type="RefSeq" id="WP_131615769.1">
    <property type="nucleotide sequence ID" value="NZ_CP036532.1"/>
</dbReference>
<comment type="catalytic activity">
    <reaction evidence="5 6">
        <text>L-methionyl-[protein] + [thioredoxin]-disulfide + H2O = L-methionyl-(R)-S-oxide-[protein] + [thioredoxin]-dithiol</text>
        <dbReference type="Rhea" id="RHEA:24164"/>
        <dbReference type="Rhea" id="RHEA-COMP:10698"/>
        <dbReference type="Rhea" id="RHEA-COMP:10700"/>
        <dbReference type="Rhea" id="RHEA-COMP:12313"/>
        <dbReference type="Rhea" id="RHEA-COMP:12314"/>
        <dbReference type="ChEBI" id="CHEBI:15377"/>
        <dbReference type="ChEBI" id="CHEBI:16044"/>
        <dbReference type="ChEBI" id="CHEBI:29950"/>
        <dbReference type="ChEBI" id="CHEBI:45764"/>
        <dbReference type="ChEBI" id="CHEBI:50058"/>
        <dbReference type="EC" id="1.8.4.12"/>
    </reaction>
</comment>
<evidence type="ECO:0000256" key="5">
    <source>
        <dbReference type="ARBA" id="ARBA00048488"/>
    </source>
</evidence>
<dbReference type="PANTHER" id="PTHR10173">
    <property type="entry name" value="METHIONINE SULFOXIDE REDUCTASE"/>
    <property type="match status" value="1"/>
</dbReference>
<comment type="similarity">
    <text evidence="1 6">Belongs to the MsrB Met sulfoxide reductase family.</text>
</comment>
<dbReference type="InterPro" id="IPR011057">
    <property type="entry name" value="Mss4-like_sf"/>
</dbReference>
<feature type="active site" description="Nucleophile" evidence="6">
    <location>
        <position position="125"/>
    </location>
</feature>
<dbReference type="PROSITE" id="PS51790">
    <property type="entry name" value="MSRB"/>
    <property type="match status" value="1"/>
</dbReference>
<keyword evidence="2 6" id="KW-0479">Metal-binding</keyword>
<evidence type="ECO:0000313" key="8">
    <source>
        <dbReference type="EMBL" id="QBK30064.1"/>
    </source>
</evidence>
<dbReference type="EC" id="1.8.4.12" evidence="6"/>
<evidence type="ECO:0000256" key="1">
    <source>
        <dbReference type="ARBA" id="ARBA00007174"/>
    </source>
</evidence>